<accession>A0ABU6XIZ6</accession>
<dbReference type="Proteomes" id="UP001341840">
    <property type="component" value="Unassembled WGS sequence"/>
</dbReference>
<proteinExistence type="predicted"/>
<sequence>MIFITLLGTIPPKQHPRSLTMKDFDTMVTSNAPFARKFPKDDPVLDKIDKELLGRTHRFPAGAWCVGSSDGEADPCTVRGNDTVFRPGPGAERLRELVRVHSKKQATSTHNCSFQVLVSV</sequence>
<comment type="caution">
    <text evidence="1">The sequence shown here is derived from an EMBL/GenBank/DDBJ whole genome shotgun (WGS) entry which is preliminary data.</text>
</comment>
<dbReference type="PANTHER" id="PTHR45719:SF9">
    <property type="entry name" value="CORE-2_I-BRANCHING BETA-1,6-N-ACETYLGLUCOSAMINYLTRANSFERASE FAMILY PROTEIN"/>
    <property type="match status" value="1"/>
</dbReference>
<name>A0ABU6XIZ6_9FABA</name>
<dbReference type="InterPro" id="IPR044610">
    <property type="entry name" value="GLCAT14A/B/C"/>
</dbReference>
<dbReference type="PANTHER" id="PTHR45719">
    <property type="entry name" value="GLYCOSYLTRANSFERASE"/>
    <property type="match status" value="1"/>
</dbReference>
<organism evidence="1 2">
    <name type="scientific">Stylosanthes scabra</name>
    <dbReference type="NCBI Taxonomy" id="79078"/>
    <lineage>
        <taxon>Eukaryota</taxon>
        <taxon>Viridiplantae</taxon>
        <taxon>Streptophyta</taxon>
        <taxon>Embryophyta</taxon>
        <taxon>Tracheophyta</taxon>
        <taxon>Spermatophyta</taxon>
        <taxon>Magnoliopsida</taxon>
        <taxon>eudicotyledons</taxon>
        <taxon>Gunneridae</taxon>
        <taxon>Pentapetalae</taxon>
        <taxon>rosids</taxon>
        <taxon>fabids</taxon>
        <taxon>Fabales</taxon>
        <taxon>Fabaceae</taxon>
        <taxon>Papilionoideae</taxon>
        <taxon>50 kb inversion clade</taxon>
        <taxon>dalbergioids sensu lato</taxon>
        <taxon>Dalbergieae</taxon>
        <taxon>Pterocarpus clade</taxon>
        <taxon>Stylosanthes</taxon>
    </lineage>
</organism>
<gene>
    <name evidence="1" type="ORF">PIB30_050481</name>
</gene>
<reference evidence="1 2" key="1">
    <citation type="journal article" date="2023" name="Plants (Basel)">
        <title>Bridging the Gap: Combining Genomics and Transcriptomics Approaches to Understand Stylosanthes scabra, an Orphan Legume from the Brazilian Caatinga.</title>
        <authorList>
            <person name="Ferreira-Neto J.R.C."/>
            <person name="da Silva M.D."/>
            <person name="Binneck E."/>
            <person name="de Melo N.F."/>
            <person name="da Silva R.H."/>
            <person name="de Melo A.L.T.M."/>
            <person name="Pandolfi V."/>
            <person name="Bustamante F.O."/>
            <person name="Brasileiro-Vidal A.C."/>
            <person name="Benko-Iseppon A.M."/>
        </authorList>
    </citation>
    <scope>NUCLEOTIDE SEQUENCE [LARGE SCALE GENOMIC DNA]</scope>
    <source>
        <tissue evidence="1">Leaves</tissue>
    </source>
</reference>
<evidence type="ECO:0000313" key="2">
    <source>
        <dbReference type="Proteomes" id="UP001341840"/>
    </source>
</evidence>
<evidence type="ECO:0000313" key="1">
    <source>
        <dbReference type="EMBL" id="MED6196773.1"/>
    </source>
</evidence>
<protein>
    <submittedName>
        <fullName evidence="1">Uncharacterized protein</fullName>
    </submittedName>
</protein>
<keyword evidence="2" id="KW-1185">Reference proteome</keyword>
<dbReference type="EMBL" id="JASCZI010211796">
    <property type="protein sequence ID" value="MED6196773.1"/>
    <property type="molecule type" value="Genomic_DNA"/>
</dbReference>